<dbReference type="AlphaFoldDB" id="A0A383BRG2"/>
<proteinExistence type="predicted"/>
<reference evidence="2" key="1">
    <citation type="submission" date="2018-05" db="EMBL/GenBank/DDBJ databases">
        <authorList>
            <person name="Lanie J.A."/>
            <person name="Ng W.-L."/>
            <person name="Kazmierczak K.M."/>
            <person name="Andrzejewski T.M."/>
            <person name="Davidsen T.M."/>
            <person name="Wayne K.J."/>
            <person name="Tettelin H."/>
            <person name="Glass J.I."/>
            <person name="Rusch D."/>
            <person name="Podicherti R."/>
            <person name="Tsui H.-C.T."/>
            <person name="Winkler M.E."/>
        </authorList>
    </citation>
    <scope>NUCLEOTIDE SEQUENCE</scope>
</reference>
<evidence type="ECO:0000313" key="2">
    <source>
        <dbReference type="EMBL" id="SVE22441.1"/>
    </source>
</evidence>
<name>A0A383BRG2_9ZZZZ</name>
<sequence>IAIQYQQAVLIDNDKFSIRFPMVVGDRYIPGTMVATPNNALGVVPNTHRVNDASKITPPSDRQADLPITISINLKAGFEVASLDSSYHKIVVNESDELTKQISLDKNYQADRDFELTWSADKSLSPELALFTQQKDDHYYLMLMATPPKDDVFKRTNTPREVIFIIDSSGSMAGGAMSQAKRALNRAIARLKPTDRFNIIDFDSGFRPLFKGAVPANETNKQNGKYFVNSRIADGGTEALDAIE</sequence>
<dbReference type="PANTHER" id="PTHR45737">
    <property type="entry name" value="VON WILLEBRAND FACTOR A DOMAIN-CONTAINING PROTEIN 5A"/>
    <property type="match status" value="1"/>
</dbReference>
<organism evidence="2">
    <name type="scientific">marine metagenome</name>
    <dbReference type="NCBI Taxonomy" id="408172"/>
    <lineage>
        <taxon>unclassified sequences</taxon>
        <taxon>metagenomes</taxon>
        <taxon>ecological metagenomes</taxon>
    </lineage>
</organism>
<dbReference type="Pfam" id="PF13768">
    <property type="entry name" value="VWA_3"/>
    <property type="match status" value="1"/>
</dbReference>
<evidence type="ECO:0000259" key="1">
    <source>
        <dbReference type="PROSITE" id="PS50234"/>
    </source>
</evidence>
<accession>A0A383BRG2</accession>
<dbReference type="InterPro" id="IPR036465">
    <property type="entry name" value="vWFA_dom_sf"/>
</dbReference>
<dbReference type="EMBL" id="UINC01202573">
    <property type="protein sequence ID" value="SVE22441.1"/>
    <property type="molecule type" value="Genomic_DNA"/>
</dbReference>
<dbReference type="PANTHER" id="PTHR45737:SF6">
    <property type="entry name" value="VON WILLEBRAND FACTOR A DOMAIN-CONTAINING PROTEIN 5A"/>
    <property type="match status" value="1"/>
</dbReference>
<feature type="non-terminal residue" evidence="2">
    <location>
        <position position="244"/>
    </location>
</feature>
<dbReference type="Gene3D" id="3.40.50.410">
    <property type="entry name" value="von Willebrand factor, type A domain"/>
    <property type="match status" value="1"/>
</dbReference>
<protein>
    <recommendedName>
        <fullName evidence="1">VWFA domain-containing protein</fullName>
    </recommendedName>
</protein>
<dbReference type="SUPFAM" id="SSF53300">
    <property type="entry name" value="vWA-like"/>
    <property type="match status" value="1"/>
</dbReference>
<dbReference type="PROSITE" id="PS50234">
    <property type="entry name" value="VWFA"/>
    <property type="match status" value="1"/>
</dbReference>
<feature type="domain" description="VWFA" evidence="1">
    <location>
        <begin position="161"/>
        <end position="204"/>
    </location>
</feature>
<gene>
    <name evidence="2" type="ORF">METZ01_LOCUS475295</name>
</gene>
<feature type="non-terminal residue" evidence="2">
    <location>
        <position position="1"/>
    </location>
</feature>
<dbReference type="InterPro" id="IPR002035">
    <property type="entry name" value="VWF_A"/>
</dbReference>